<dbReference type="GO" id="GO:0008168">
    <property type="term" value="F:methyltransferase activity"/>
    <property type="evidence" value="ECO:0007669"/>
    <property type="project" value="UniProtKB-KW"/>
</dbReference>
<proteinExistence type="predicted"/>
<dbReference type="EC" id="2.1.1.-" evidence="1"/>
<name>A0ABZ2IX28_9BACT</name>
<protein>
    <submittedName>
        <fullName evidence="1">Class I SAM-dependent methyltransferase</fullName>
        <ecNumber evidence="1">2.1.1.-</ecNumber>
    </submittedName>
</protein>
<keyword evidence="1" id="KW-0489">Methyltransferase</keyword>
<dbReference type="GO" id="GO:0032259">
    <property type="term" value="P:methylation"/>
    <property type="evidence" value="ECO:0007669"/>
    <property type="project" value="UniProtKB-KW"/>
</dbReference>
<reference evidence="1 2" key="1">
    <citation type="submission" date="2024-03" db="EMBL/GenBank/DDBJ databases">
        <title>Phenotype and Genome Characterization of a Sulfate-Reducing Bacterium Pseudodesulfovibrio sp. strain 5S69, isolated from Petroleum Reservoir in Tatarstan (Russia).</title>
        <authorList>
            <person name="Bidzhieva S.K."/>
            <person name="Kadnikov V."/>
            <person name="Tourova T.P."/>
            <person name="Samigullina S.R."/>
            <person name="Sokolova D.S."/>
            <person name="Poltaraus A.B."/>
            <person name="Avtukh A.N."/>
            <person name="Tereshina V.M."/>
            <person name="Mardanov A.V."/>
            <person name="Nazina T.N."/>
        </authorList>
    </citation>
    <scope>NUCLEOTIDE SEQUENCE [LARGE SCALE GENOMIC DNA]</scope>
    <source>
        <strain evidence="1 2">5S69</strain>
    </source>
</reference>
<evidence type="ECO:0000313" key="2">
    <source>
        <dbReference type="Proteomes" id="UP001385389"/>
    </source>
</evidence>
<keyword evidence="2" id="KW-1185">Reference proteome</keyword>
<dbReference type="InterPro" id="IPR029063">
    <property type="entry name" value="SAM-dependent_MTases_sf"/>
</dbReference>
<dbReference type="Proteomes" id="UP001385389">
    <property type="component" value="Chromosome"/>
</dbReference>
<dbReference type="RefSeq" id="WP_338668969.1">
    <property type="nucleotide sequence ID" value="NZ_CP146609.1"/>
</dbReference>
<dbReference type="SUPFAM" id="SSF53335">
    <property type="entry name" value="S-adenosyl-L-methionine-dependent methyltransferases"/>
    <property type="match status" value="1"/>
</dbReference>
<dbReference type="EMBL" id="CP146609">
    <property type="protein sequence ID" value="WWX23255.1"/>
    <property type="molecule type" value="Genomic_DNA"/>
</dbReference>
<organism evidence="1 2">
    <name type="scientific">Pseudodesulfovibrio methanolicus</name>
    <dbReference type="NCBI Taxonomy" id="3126690"/>
    <lineage>
        <taxon>Bacteria</taxon>
        <taxon>Pseudomonadati</taxon>
        <taxon>Thermodesulfobacteriota</taxon>
        <taxon>Desulfovibrionia</taxon>
        <taxon>Desulfovibrionales</taxon>
        <taxon>Desulfovibrionaceae</taxon>
    </lineage>
</organism>
<dbReference type="Pfam" id="PF13578">
    <property type="entry name" value="Methyltransf_24"/>
    <property type="match status" value="1"/>
</dbReference>
<keyword evidence="1" id="KW-0808">Transferase</keyword>
<dbReference type="Gene3D" id="3.40.50.150">
    <property type="entry name" value="Vaccinia Virus protein VP39"/>
    <property type="match status" value="1"/>
</dbReference>
<gene>
    <name evidence="1" type="ORF">V8V93_03405</name>
</gene>
<sequence>MGYIPLHLRYEDFYADFDGTMETFERLLGERPGSSIRKNGRREMQFLKRLLDEFEVRGGVAEIGYFHGEGSTPVLLDHVREHGGSFCTMDIFPEDAYYRKALDQVSLPGCRVIKGSSVVAGKEWEGGRLDFLFVDGDHGFPRIGPDGEQSGIALDILAWHDHLKVGGVMVFHDYTGTEEAYGEASLLAVEHAVDSLMGEPIYSFIGRDTILVAFRKEREGVLLPQWRQKRAPLEYADAWASLDKQRGRLGEFLIYGTGSAGKQVMDCIRQVFSREASISFTNSTAAEPGSVFGCPLIPFAQAGDFPGTVVIASIHERAMGEALEGMGKRRLKDFYRYYEFVGWCHVGRYGYYGGGA</sequence>
<evidence type="ECO:0000313" key="1">
    <source>
        <dbReference type="EMBL" id="WWX23255.1"/>
    </source>
</evidence>
<accession>A0ABZ2IX28</accession>